<keyword evidence="4" id="KW-0399">Innate immunity</keyword>
<sequence>MQVLSTKLNSFRKDNPGGDHPCLRTGIECLRIERAQTVAVAQSVCQVASLSAKQPLCQELISLPALLTSIGCFVFNSPFASKSDFESGSGLNSLQTLVCIRILQAISEETELVYLSRPEHWHYKMQTGFTDFPSCIMCPTLIPSSVLTLGAIMAEGCDRTPSLDDLFDILSGVTEQRLFSLWYKFNTANAKAKIHRLLYSIISFFLKKKDEAERAARSVLNEMPADRSALYIFNKIRGSGGGAEGEGEASEASNEEFAGGGSGVLMDLASMLAVLVEENLCKPSMRNQACQAAIKALKSSNQDHSLDLRERIQEFRLLCGPLDFEGEGENGEVSPLKSIEEPSQSMRSTVACRTNPNQILTDSLNNSEITVPSHFEISASPTASFNSNSCRDKLNSSIADLEENAVNPVNSTNLTLNDSKNVLNLSSDNYLGMEKVTDSIGARCGEQDNVLSVCSTSSSSGDQVNDLRSTECTGRTRGGQLVTSKSKISGVQGPRDTNSISPGPSVDTTKLLTGGQSNSSETMSAKAVDESFENKFYPFVVFHAPEDVEIAESVQVRLESLVNMEGATFFEEFSLPGRSPIKCIEDAVNNSAFTILLLTNSFKNRWDEYKTNIVLINSINNEYKYNTVIPMLPQKSRMPSEDIPFALSAINRLDENSRHFERHVRKTFTREVLEKHKKIWLEEQTQKQYQERLSQTQRELQKTLSAQMHYMQFYTQLAQMQQLYPFAHSPYPGPTAVNGLTQPVLNPPPYPDFSLLPPGLNPFLQSMLPKQPNFSPFIQPPFQVINPGNGQGGQNVTIGSSTQQQNQGTNIIQIQHAKNVQIGDSNQMTIADSIESTDDEQDGDSDHS</sequence>
<dbReference type="PANTHER" id="PTHR47230">
    <property type="entry name" value="TIR DOMAIN-CONTAINING ADAPTER MOLECULE 1"/>
    <property type="match status" value="1"/>
</dbReference>
<dbReference type="GO" id="GO:0006954">
    <property type="term" value="P:inflammatory response"/>
    <property type="evidence" value="ECO:0007669"/>
    <property type="project" value="UniProtKB-KW"/>
</dbReference>
<comment type="subcellular location">
    <subcellularLocation>
        <location evidence="1">Cytoplasm</location>
    </subcellularLocation>
</comment>
<dbReference type="GO" id="GO:0035591">
    <property type="term" value="F:signaling adaptor activity"/>
    <property type="evidence" value="ECO:0007669"/>
    <property type="project" value="TreeGrafter"/>
</dbReference>
<keyword evidence="5" id="KW-0391">Immunity</keyword>
<organism evidence="9 10">
    <name type="scientific">Scyliorhinus torazame</name>
    <name type="common">Cloudy catshark</name>
    <name type="synonym">Catulus torazame</name>
    <dbReference type="NCBI Taxonomy" id="75743"/>
    <lineage>
        <taxon>Eukaryota</taxon>
        <taxon>Metazoa</taxon>
        <taxon>Chordata</taxon>
        <taxon>Craniata</taxon>
        <taxon>Vertebrata</taxon>
        <taxon>Chondrichthyes</taxon>
        <taxon>Elasmobranchii</taxon>
        <taxon>Galeomorphii</taxon>
        <taxon>Galeoidea</taxon>
        <taxon>Carcharhiniformes</taxon>
        <taxon>Scyliorhinidae</taxon>
        <taxon>Scyliorhinus</taxon>
    </lineage>
</organism>
<dbReference type="GO" id="GO:0005768">
    <property type="term" value="C:endosome"/>
    <property type="evidence" value="ECO:0007669"/>
    <property type="project" value="TreeGrafter"/>
</dbReference>
<name>A0A401P319_SCYTO</name>
<dbReference type="STRING" id="75743.A0A401P319"/>
<feature type="domain" description="TIR" evidence="8">
    <location>
        <begin position="535"/>
        <end position="693"/>
    </location>
</feature>
<accession>A0A401P319</accession>
<keyword evidence="10" id="KW-1185">Reference proteome</keyword>
<dbReference type="PANTHER" id="PTHR47230:SF2">
    <property type="entry name" value="TIR DOMAIN-CONTAINING ADAPTER MOLECULE 2"/>
    <property type="match status" value="1"/>
</dbReference>
<dbReference type="InterPro" id="IPR000157">
    <property type="entry name" value="TIR_dom"/>
</dbReference>
<dbReference type="OrthoDB" id="62956at2759"/>
<dbReference type="Gene3D" id="3.40.50.10140">
    <property type="entry name" value="Toll/interleukin-1 receptor homology (TIR) domain"/>
    <property type="match status" value="1"/>
</dbReference>
<feature type="region of interest" description="Disordered" evidence="7">
    <location>
        <begin position="455"/>
        <end position="507"/>
    </location>
</feature>
<dbReference type="Proteomes" id="UP000288216">
    <property type="component" value="Unassembled WGS sequence"/>
</dbReference>
<dbReference type="Gene3D" id="1.25.40.780">
    <property type="match status" value="1"/>
</dbReference>
<gene>
    <name evidence="9" type="ORF">scyTo_0008079</name>
</gene>
<dbReference type="GO" id="GO:0035666">
    <property type="term" value="P:TRIF-dependent toll-like receptor signaling pathway"/>
    <property type="evidence" value="ECO:0007669"/>
    <property type="project" value="InterPro"/>
</dbReference>
<reference evidence="9 10" key="1">
    <citation type="journal article" date="2018" name="Nat. Ecol. Evol.">
        <title>Shark genomes provide insights into elasmobranch evolution and the origin of vertebrates.</title>
        <authorList>
            <person name="Hara Y"/>
            <person name="Yamaguchi K"/>
            <person name="Onimaru K"/>
            <person name="Kadota M"/>
            <person name="Koyanagi M"/>
            <person name="Keeley SD"/>
            <person name="Tatsumi K"/>
            <person name="Tanaka K"/>
            <person name="Motone F"/>
            <person name="Kageyama Y"/>
            <person name="Nozu R"/>
            <person name="Adachi N"/>
            <person name="Nishimura O"/>
            <person name="Nakagawa R"/>
            <person name="Tanegashima C"/>
            <person name="Kiyatake I"/>
            <person name="Matsumoto R"/>
            <person name="Murakumo K"/>
            <person name="Nishida K"/>
            <person name="Terakita A"/>
            <person name="Kuratani S"/>
            <person name="Sato K"/>
            <person name="Hyodo S Kuraku.S."/>
        </authorList>
    </citation>
    <scope>NUCLEOTIDE SEQUENCE [LARGE SCALE GENOMIC DNA]</scope>
</reference>
<dbReference type="InterPro" id="IPR040886">
    <property type="entry name" value="TRIF_N"/>
</dbReference>
<evidence type="ECO:0000313" key="9">
    <source>
        <dbReference type="EMBL" id="GCB67545.1"/>
    </source>
</evidence>
<evidence type="ECO:0000256" key="2">
    <source>
        <dbReference type="ARBA" id="ARBA00022490"/>
    </source>
</evidence>
<evidence type="ECO:0000256" key="6">
    <source>
        <dbReference type="ARBA" id="ARBA00023198"/>
    </source>
</evidence>
<dbReference type="AlphaFoldDB" id="A0A401P319"/>
<dbReference type="Pfam" id="PF17798">
    <property type="entry name" value="TRIF-NTD"/>
    <property type="match status" value="1"/>
</dbReference>
<comment type="caution">
    <text evidence="9">The sequence shown here is derived from an EMBL/GenBank/DDBJ whole genome shotgun (WGS) entry which is preliminary data.</text>
</comment>
<feature type="compositionally biased region" description="Polar residues" evidence="7">
    <location>
        <begin position="481"/>
        <end position="507"/>
    </location>
</feature>
<dbReference type="GO" id="GO:0043123">
    <property type="term" value="P:positive regulation of canonical NF-kappaB signal transduction"/>
    <property type="evidence" value="ECO:0007669"/>
    <property type="project" value="TreeGrafter"/>
</dbReference>
<dbReference type="GO" id="GO:0045087">
    <property type="term" value="P:innate immune response"/>
    <property type="evidence" value="ECO:0007669"/>
    <property type="project" value="UniProtKB-KW"/>
</dbReference>
<evidence type="ECO:0000256" key="3">
    <source>
        <dbReference type="ARBA" id="ARBA00022553"/>
    </source>
</evidence>
<evidence type="ECO:0000256" key="5">
    <source>
        <dbReference type="ARBA" id="ARBA00022859"/>
    </source>
</evidence>
<evidence type="ECO:0000256" key="7">
    <source>
        <dbReference type="SAM" id="MobiDB-lite"/>
    </source>
</evidence>
<dbReference type="PROSITE" id="PS50104">
    <property type="entry name" value="TIR"/>
    <property type="match status" value="1"/>
</dbReference>
<dbReference type="InterPro" id="IPR046946">
    <property type="entry name" value="TCAM1/2"/>
</dbReference>
<proteinExistence type="predicted"/>
<evidence type="ECO:0000259" key="8">
    <source>
        <dbReference type="PROSITE" id="PS50104"/>
    </source>
</evidence>
<keyword evidence="2" id="KW-0963">Cytoplasm</keyword>
<evidence type="ECO:0000256" key="1">
    <source>
        <dbReference type="ARBA" id="ARBA00004496"/>
    </source>
</evidence>
<dbReference type="InterPro" id="IPR035897">
    <property type="entry name" value="Toll_tir_struct_dom_sf"/>
</dbReference>
<protein>
    <recommendedName>
        <fullName evidence="8">TIR domain-containing protein</fullName>
    </recommendedName>
</protein>
<evidence type="ECO:0000313" key="10">
    <source>
        <dbReference type="Proteomes" id="UP000288216"/>
    </source>
</evidence>
<keyword evidence="3" id="KW-0597">Phosphoprotein</keyword>
<evidence type="ECO:0000256" key="4">
    <source>
        <dbReference type="ARBA" id="ARBA00022588"/>
    </source>
</evidence>
<dbReference type="OMA" id="TRHGWQD"/>
<dbReference type="SUPFAM" id="SSF52200">
    <property type="entry name" value="Toll/Interleukin receptor TIR domain"/>
    <property type="match status" value="1"/>
</dbReference>
<dbReference type="EMBL" id="BFAA01003029">
    <property type="protein sequence ID" value="GCB67545.1"/>
    <property type="molecule type" value="Genomic_DNA"/>
</dbReference>
<feature type="compositionally biased region" description="Polar residues" evidence="7">
    <location>
        <begin position="461"/>
        <end position="473"/>
    </location>
</feature>
<dbReference type="GO" id="GO:0032481">
    <property type="term" value="P:positive regulation of type I interferon production"/>
    <property type="evidence" value="ECO:0007669"/>
    <property type="project" value="TreeGrafter"/>
</dbReference>
<keyword evidence="6" id="KW-0395">Inflammatory response</keyword>